<dbReference type="Pfam" id="PF01243">
    <property type="entry name" value="PNPOx_N"/>
    <property type="match status" value="1"/>
</dbReference>
<evidence type="ECO:0000313" key="3">
    <source>
        <dbReference type="Proteomes" id="UP000614216"/>
    </source>
</evidence>
<dbReference type="InterPro" id="IPR012349">
    <property type="entry name" value="Split_barrel_FMN-bd"/>
</dbReference>
<dbReference type="AlphaFoldDB" id="A0A937KFQ1"/>
<dbReference type="Gene3D" id="2.30.110.10">
    <property type="entry name" value="Electron Transport, Fmn-binding Protein, Chain A"/>
    <property type="match status" value="1"/>
</dbReference>
<proteinExistence type="predicted"/>
<name>A0A937KFQ1_9BACT</name>
<dbReference type="SUPFAM" id="SSF50475">
    <property type="entry name" value="FMN-binding split barrel"/>
    <property type="match status" value="1"/>
</dbReference>
<keyword evidence="3" id="KW-1185">Reference proteome</keyword>
<dbReference type="PANTHER" id="PTHR40660:SF1">
    <property type="entry name" value="5'-PHOSPHATE OXIDASE PUTATIVE DOMAIN-CONTAINING PROTEIN-RELATED"/>
    <property type="match status" value="1"/>
</dbReference>
<feature type="domain" description="Pyridoxamine 5'-phosphate oxidase N-terminal" evidence="1">
    <location>
        <begin position="4"/>
        <end position="96"/>
    </location>
</feature>
<dbReference type="RefSeq" id="WP_202858056.1">
    <property type="nucleotide sequence ID" value="NZ_JAEUGD010000064.1"/>
</dbReference>
<reference evidence="2" key="1">
    <citation type="submission" date="2021-01" db="EMBL/GenBank/DDBJ databases">
        <title>Fulvivirga kasyanovii gen. nov., sp nov., a novel member of the phylum Bacteroidetes isolated from seawater in a mussel farm.</title>
        <authorList>
            <person name="Zhao L.-H."/>
            <person name="Wang Z.-J."/>
        </authorList>
    </citation>
    <scope>NUCLEOTIDE SEQUENCE</scope>
    <source>
        <strain evidence="2">29W222</strain>
    </source>
</reference>
<evidence type="ECO:0000313" key="2">
    <source>
        <dbReference type="EMBL" id="MBL6448520.1"/>
    </source>
</evidence>
<organism evidence="2 3">
    <name type="scientific">Fulvivirga marina</name>
    <dbReference type="NCBI Taxonomy" id="2494733"/>
    <lineage>
        <taxon>Bacteria</taxon>
        <taxon>Pseudomonadati</taxon>
        <taxon>Bacteroidota</taxon>
        <taxon>Cytophagia</taxon>
        <taxon>Cytophagales</taxon>
        <taxon>Fulvivirgaceae</taxon>
        <taxon>Fulvivirga</taxon>
    </lineage>
</organism>
<dbReference type="EMBL" id="JAEUGD010000064">
    <property type="protein sequence ID" value="MBL6448520.1"/>
    <property type="molecule type" value="Genomic_DNA"/>
</dbReference>
<comment type="caution">
    <text evidence="2">The sequence shown here is derived from an EMBL/GenBank/DDBJ whole genome shotgun (WGS) entry which is preliminary data.</text>
</comment>
<sequence length="118" mass="13230">MSVLTKTIREFVNEEKLAFIAAVCPDGTPNLSPNGTVRAWDDNHLVFADIHSPNTIENLLYNSAIEINVVDIFTRKGFRFKGHADVLSEGELFKSILTYYKQGGTQQHIASDILYSLK</sequence>
<dbReference type="InterPro" id="IPR011576">
    <property type="entry name" value="Pyridox_Oxase_N"/>
</dbReference>
<gene>
    <name evidence="2" type="ORF">JMN32_19575</name>
</gene>
<evidence type="ECO:0000259" key="1">
    <source>
        <dbReference type="Pfam" id="PF01243"/>
    </source>
</evidence>
<protein>
    <submittedName>
        <fullName evidence="2">Pyridoxamine 5'-phosphate oxidase family protein</fullName>
    </submittedName>
</protein>
<dbReference type="PANTHER" id="PTHR40660">
    <property type="entry name" value="5'-PHOSPHATE OXIDASE PUTATIVE DOMAIN-CONTAINING PROTEIN-RELATED"/>
    <property type="match status" value="1"/>
</dbReference>
<dbReference type="Proteomes" id="UP000614216">
    <property type="component" value="Unassembled WGS sequence"/>
</dbReference>
<accession>A0A937KFQ1</accession>